<sequence length="608" mass="65001">MLGQRSKWKRIMILLAAAVLIIASVSSSAIAYAAEASNVQQLDEAQAETLGKILPLVGGALVDIGRDDHEAAVQAINEASGEWQTVNAGKSELAAKVDEAFNAAALAVADSKTDPAAAKKTLAALASAVNAYKKASVADNTPTGPDAAAGLVPTLRTLLGHIQTEEWSAANADYRILEGAWAKSEQSIREDNTTVYGSIETHISMIRIDLRAEPPRANQAKTETETLINYLNDYAAGKLAAASANSDLTVADLIAVLDQATALIQSERAVEAEAKLQSFITMWPNVEGQVSIRSSSVYRSIEIEMTEAPGYLVANPPQLDKAEALVEQMKSELTPFVADAKYTAWDAGAILFREGLEAILVLAALLSYLKKTGNQNKRGWVWSGVWSGFLISGVMALVLTYVVTKASSGSTREMIEGYAGLGSVILMLTVGSWLHGKANLQAWNQYIDKTMGAALRRGSLWSLFAVSCLAIAREGAETTIFYIGMAPSIAPGQLALGFGVTFALLIALGYIIITFSVKLPIRLFFLTASVLIYYLVFRFLGESVHSLQVAGTLPSHHVASVPSISWLGIYPTWETIIPQLAVLAYIAGQILIARMRAARLASVSAPIR</sequence>
<organism evidence="8 9">
    <name type="scientific">Paenibacillus terricola</name>
    <dbReference type="NCBI Taxonomy" id="2763503"/>
    <lineage>
        <taxon>Bacteria</taxon>
        <taxon>Bacillati</taxon>
        <taxon>Bacillota</taxon>
        <taxon>Bacilli</taxon>
        <taxon>Bacillales</taxon>
        <taxon>Paenibacillaceae</taxon>
        <taxon>Paenibacillus</taxon>
    </lineage>
</organism>
<dbReference type="PANTHER" id="PTHR31632">
    <property type="entry name" value="IRON TRANSPORTER FTH1"/>
    <property type="match status" value="1"/>
</dbReference>
<dbReference type="Pfam" id="PF03239">
    <property type="entry name" value="FTR1"/>
    <property type="match status" value="1"/>
</dbReference>
<name>A0ABR8N343_9BACL</name>
<feature type="chain" id="PRO_5046775908" evidence="7">
    <location>
        <begin position="32"/>
        <end position="608"/>
    </location>
</feature>
<comment type="caution">
    <text evidence="8">The sequence shown here is derived from an EMBL/GenBank/DDBJ whole genome shotgun (WGS) entry which is preliminary data.</text>
</comment>
<reference evidence="8 9" key="1">
    <citation type="submission" date="2020-09" db="EMBL/GenBank/DDBJ databases">
        <title>Paenibacillus sp. strain PR3 16S rRNA gene Genome sequencing and assembly.</title>
        <authorList>
            <person name="Kim J."/>
        </authorList>
    </citation>
    <scope>NUCLEOTIDE SEQUENCE [LARGE SCALE GENOMIC DNA]</scope>
    <source>
        <strain evidence="8 9">PR3</strain>
    </source>
</reference>
<keyword evidence="5 6" id="KW-0472">Membrane</keyword>
<feature type="transmembrane region" description="Helical" evidence="6">
    <location>
        <begin position="519"/>
        <end position="537"/>
    </location>
</feature>
<keyword evidence="7" id="KW-0732">Signal</keyword>
<feature type="transmembrane region" description="Helical" evidence="6">
    <location>
        <begin position="492"/>
        <end position="512"/>
    </location>
</feature>
<comment type="similarity">
    <text evidence="2">Belongs to the oxidase-dependent Fe transporter (OFeT) (TC 9.A.10.1) family.</text>
</comment>
<feature type="signal peptide" evidence="7">
    <location>
        <begin position="1"/>
        <end position="31"/>
    </location>
</feature>
<evidence type="ECO:0000256" key="1">
    <source>
        <dbReference type="ARBA" id="ARBA00004141"/>
    </source>
</evidence>
<evidence type="ECO:0000313" key="8">
    <source>
        <dbReference type="EMBL" id="MBD3922598.1"/>
    </source>
</evidence>
<feature type="transmembrane region" description="Helical" evidence="6">
    <location>
        <begin position="381"/>
        <end position="403"/>
    </location>
</feature>
<feature type="transmembrane region" description="Helical" evidence="6">
    <location>
        <begin position="576"/>
        <end position="593"/>
    </location>
</feature>
<evidence type="ECO:0000256" key="4">
    <source>
        <dbReference type="ARBA" id="ARBA00022989"/>
    </source>
</evidence>
<accession>A0ABR8N343</accession>
<feature type="transmembrane region" description="Helical" evidence="6">
    <location>
        <begin position="454"/>
        <end position="472"/>
    </location>
</feature>
<dbReference type="InterPro" id="IPR004923">
    <property type="entry name" value="FTR1/Fip1/EfeU"/>
</dbReference>
<keyword evidence="3 6" id="KW-0812">Transmembrane</keyword>
<evidence type="ECO:0000256" key="3">
    <source>
        <dbReference type="ARBA" id="ARBA00022692"/>
    </source>
</evidence>
<feature type="transmembrane region" description="Helical" evidence="6">
    <location>
        <begin position="415"/>
        <end position="434"/>
    </location>
</feature>
<proteinExistence type="inferred from homology"/>
<evidence type="ECO:0000313" key="9">
    <source>
        <dbReference type="Proteomes" id="UP000609346"/>
    </source>
</evidence>
<evidence type="ECO:0000256" key="5">
    <source>
        <dbReference type="ARBA" id="ARBA00023136"/>
    </source>
</evidence>
<gene>
    <name evidence="8" type="ORF">H8B09_27980</name>
</gene>
<comment type="subcellular location">
    <subcellularLocation>
        <location evidence="1">Membrane</location>
        <topology evidence="1">Multi-pass membrane protein</topology>
    </subcellularLocation>
</comment>
<feature type="transmembrane region" description="Helical" evidence="6">
    <location>
        <begin position="350"/>
        <end position="369"/>
    </location>
</feature>
<evidence type="ECO:0000256" key="2">
    <source>
        <dbReference type="ARBA" id="ARBA00008333"/>
    </source>
</evidence>
<dbReference type="Proteomes" id="UP000609346">
    <property type="component" value="Unassembled WGS sequence"/>
</dbReference>
<evidence type="ECO:0000256" key="7">
    <source>
        <dbReference type="SAM" id="SignalP"/>
    </source>
</evidence>
<dbReference type="EMBL" id="JACXZA010000010">
    <property type="protein sequence ID" value="MBD3922598.1"/>
    <property type="molecule type" value="Genomic_DNA"/>
</dbReference>
<dbReference type="PANTHER" id="PTHR31632:SF2">
    <property type="entry name" value="PLASMA MEMBRANE IRON PERMEASE"/>
    <property type="match status" value="1"/>
</dbReference>
<protein>
    <submittedName>
        <fullName evidence="8">FTR1 family iron permease</fullName>
    </submittedName>
</protein>
<keyword evidence="4 6" id="KW-1133">Transmembrane helix</keyword>
<evidence type="ECO:0000256" key="6">
    <source>
        <dbReference type="SAM" id="Phobius"/>
    </source>
</evidence>
<keyword evidence="9" id="KW-1185">Reference proteome</keyword>